<dbReference type="Proteomes" id="UP000182762">
    <property type="component" value="Unassembled WGS sequence"/>
</dbReference>
<protein>
    <submittedName>
        <fullName evidence="1">Uncharacterized protein</fullName>
    </submittedName>
</protein>
<comment type="caution">
    <text evidence="1">The sequence shown here is derived from an EMBL/GenBank/DDBJ whole genome shotgun (WGS) entry which is preliminary data.</text>
</comment>
<dbReference type="GeneID" id="93713195"/>
<sequence>MSTCTCPYCGSNLERINEKQYYCEFCVMNVAAEIVQKDGGRLPVRKVTEFVLDAYTHKTTPELMILSTFELLYLLSCLRKERSSMYGLFNTFRKVGEETGEDDFKDSEQESIQEYENVTRKMFVVENIIRQRLGYVPNRITEKALATYQSNMLKDKKGPMVIRKERKEKVQTKSSVSFK</sequence>
<accession>A0A1I6C070</accession>
<proteinExistence type="predicted"/>
<dbReference type="RefSeq" id="WP_061802881.1">
    <property type="nucleotide sequence ID" value="NZ_FOXX01000019.1"/>
</dbReference>
<evidence type="ECO:0000313" key="2">
    <source>
        <dbReference type="Proteomes" id="UP000182762"/>
    </source>
</evidence>
<organism evidence="1 2">
    <name type="scientific">Priestia endophytica DSM 13796</name>
    <dbReference type="NCBI Taxonomy" id="1121089"/>
    <lineage>
        <taxon>Bacteria</taxon>
        <taxon>Bacillati</taxon>
        <taxon>Bacillota</taxon>
        <taxon>Bacilli</taxon>
        <taxon>Bacillales</taxon>
        <taxon>Bacillaceae</taxon>
        <taxon>Priestia</taxon>
    </lineage>
</organism>
<keyword evidence="2" id="KW-1185">Reference proteome</keyword>
<evidence type="ECO:0000313" key="1">
    <source>
        <dbReference type="EMBL" id="SFQ86573.1"/>
    </source>
</evidence>
<reference evidence="1 2" key="1">
    <citation type="submission" date="2016-10" db="EMBL/GenBank/DDBJ databases">
        <authorList>
            <person name="Varghese N."/>
            <person name="Submissions S."/>
        </authorList>
    </citation>
    <scope>NUCLEOTIDE SEQUENCE [LARGE SCALE GENOMIC DNA]</scope>
    <source>
        <strain evidence="1 2">DSM 13796</strain>
    </source>
</reference>
<name>A0A1I6C070_9BACI</name>
<gene>
    <name evidence="1" type="ORF">SAMN02745910_04671</name>
</gene>
<dbReference type="EMBL" id="FOXX01000019">
    <property type="protein sequence ID" value="SFQ86573.1"/>
    <property type="molecule type" value="Genomic_DNA"/>
</dbReference>